<dbReference type="GO" id="GO:0009239">
    <property type="term" value="P:enterobactin biosynthetic process"/>
    <property type="evidence" value="ECO:0007669"/>
    <property type="project" value="TreeGrafter"/>
</dbReference>
<dbReference type="CDD" id="cd19531">
    <property type="entry name" value="LCL_NRPS-like"/>
    <property type="match status" value="1"/>
</dbReference>
<dbReference type="Pfam" id="PF00668">
    <property type="entry name" value="Condensation"/>
    <property type="match status" value="1"/>
</dbReference>
<dbReference type="EMBL" id="BMMS01000022">
    <property type="protein sequence ID" value="GGO94203.1"/>
    <property type="molecule type" value="Genomic_DNA"/>
</dbReference>
<feature type="region of interest" description="Disordered" evidence="1">
    <location>
        <begin position="1"/>
        <end position="22"/>
    </location>
</feature>
<dbReference type="GO" id="GO:0008610">
    <property type="term" value="P:lipid biosynthetic process"/>
    <property type="evidence" value="ECO:0007669"/>
    <property type="project" value="UniProtKB-ARBA"/>
</dbReference>
<dbReference type="InterPro" id="IPR023213">
    <property type="entry name" value="CAT-like_dom_sf"/>
</dbReference>
<dbReference type="GO" id="GO:0043041">
    <property type="term" value="P:amino acid activation for nonribosomal peptide biosynthetic process"/>
    <property type="evidence" value="ECO:0007669"/>
    <property type="project" value="TreeGrafter"/>
</dbReference>
<evidence type="ECO:0000259" key="2">
    <source>
        <dbReference type="Pfam" id="PF00668"/>
    </source>
</evidence>
<keyword evidence="4" id="KW-1185">Reference proteome</keyword>
<comment type="caution">
    <text evidence="3">The sequence shown here is derived from an EMBL/GenBank/DDBJ whole genome shotgun (WGS) entry which is preliminary data.</text>
</comment>
<dbReference type="GO" id="GO:0009366">
    <property type="term" value="C:enterobactin synthetase complex"/>
    <property type="evidence" value="ECO:0007669"/>
    <property type="project" value="TreeGrafter"/>
</dbReference>
<evidence type="ECO:0000313" key="3">
    <source>
        <dbReference type="EMBL" id="GGO94203.1"/>
    </source>
</evidence>
<evidence type="ECO:0000256" key="1">
    <source>
        <dbReference type="SAM" id="MobiDB-lite"/>
    </source>
</evidence>
<sequence length="469" mass="51381">MSGPTGTAARPPVTPGTERPAPLSTAQARLWFVHSSRPPTAEYNLQVALLLHGEPDTEALLASVHRVVERHEPLRTVVAPRPDGLPVQRVLDGRRPPVDRRPAPEGADTMARAVAVADEELAAVFDLEREPPLRVRLARVTDDAWVLALTLHHLAFDGWSTALLLEELDQGCSGAEAKPLPVSYSDYAWWERRVLEREREELLRHWLAELDGAEELDLPADRPGHGVGGPMGTVRHALSPGTWERLRSVSRGAGATPFAVALAAYFAVLGRYSGQRDFVVGLPVSGRTDMSLEPLIGCFVNTLCLRASVRPRESFLDLVRRTHRTLARAVAHQALPFEELVRRARPDRRSDRNPLFRAFCSAVDGLPPPVRLGGIECELVAPEYGLSRFDINATFVLDPSSPLVQIDYSRSIFDDATGEGFAARLGVFLDWAVARPDRAVADVPWMSPAQRRGVLDLLNGGAGTSGGRR</sequence>
<feature type="domain" description="Condensation" evidence="2">
    <location>
        <begin position="20"/>
        <end position="452"/>
    </location>
</feature>
<organism evidence="3 4">
    <name type="scientific">Wenjunlia tyrosinilytica</name>
    <dbReference type="NCBI Taxonomy" id="1544741"/>
    <lineage>
        <taxon>Bacteria</taxon>
        <taxon>Bacillati</taxon>
        <taxon>Actinomycetota</taxon>
        <taxon>Actinomycetes</taxon>
        <taxon>Kitasatosporales</taxon>
        <taxon>Streptomycetaceae</taxon>
        <taxon>Wenjunlia</taxon>
    </lineage>
</organism>
<dbReference type="AlphaFoldDB" id="A0A917ZWM4"/>
<dbReference type="GO" id="GO:0047527">
    <property type="term" value="F:2,3-dihydroxybenzoate-serine ligase activity"/>
    <property type="evidence" value="ECO:0007669"/>
    <property type="project" value="TreeGrafter"/>
</dbReference>
<dbReference type="RefSeq" id="WP_189133905.1">
    <property type="nucleotide sequence ID" value="NZ_BMMS01000022.1"/>
</dbReference>
<dbReference type="GO" id="GO:0005829">
    <property type="term" value="C:cytosol"/>
    <property type="evidence" value="ECO:0007669"/>
    <property type="project" value="TreeGrafter"/>
</dbReference>
<proteinExistence type="predicted"/>
<reference evidence="3" key="1">
    <citation type="journal article" date="2014" name="Int. J. Syst. Evol. Microbiol.">
        <title>Complete genome sequence of Corynebacterium casei LMG S-19264T (=DSM 44701T), isolated from a smear-ripened cheese.</title>
        <authorList>
            <consortium name="US DOE Joint Genome Institute (JGI-PGF)"/>
            <person name="Walter F."/>
            <person name="Albersmeier A."/>
            <person name="Kalinowski J."/>
            <person name="Ruckert C."/>
        </authorList>
    </citation>
    <scope>NUCLEOTIDE SEQUENCE</scope>
    <source>
        <strain evidence="3">CGMCC 4.7201</strain>
    </source>
</reference>
<name>A0A917ZWM4_9ACTN</name>
<dbReference type="Proteomes" id="UP000641932">
    <property type="component" value="Unassembled WGS sequence"/>
</dbReference>
<dbReference type="Gene3D" id="3.30.559.10">
    <property type="entry name" value="Chloramphenicol acetyltransferase-like domain"/>
    <property type="match status" value="1"/>
</dbReference>
<dbReference type="SUPFAM" id="SSF52777">
    <property type="entry name" value="CoA-dependent acyltransferases"/>
    <property type="match status" value="2"/>
</dbReference>
<accession>A0A917ZWM4</accession>
<dbReference type="PANTHER" id="PTHR45527">
    <property type="entry name" value="NONRIBOSOMAL PEPTIDE SYNTHETASE"/>
    <property type="match status" value="1"/>
</dbReference>
<gene>
    <name evidence="3" type="ORF">GCM10012280_48500</name>
</gene>
<dbReference type="GO" id="GO:0031177">
    <property type="term" value="F:phosphopantetheine binding"/>
    <property type="evidence" value="ECO:0007669"/>
    <property type="project" value="TreeGrafter"/>
</dbReference>
<evidence type="ECO:0000313" key="4">
    <source>
        <dbReference type="Proteomes" id="UP000641932"/>
    </source>
</evidence>
<protein>
    <recommendedName>
        <fullName evidence="2">Condensation domain-containing protein</fullName>
    </recommendedName>
</protein>
<dbReference type="InterPro" id="IPR001242">
    <property type="entry name" value="Condensation_dom"/>
</dbReference>
<dbReference type="PANTHER" id="PTHR45527:SF1">
    <property type="entry name" value="FATTY ACID SYNTHASE"/>
    <property type="match status" value="1"/>
</dbReference>
<reference evidence="3" key="2">
    <citation type="submission" date="2020-09" db="EMBL/GenBank/DDBJ databases">
        <authorList>
            <person name="Sun Q."/>
            <person name="Zhou Y."/>
        </authorList>
    </citation>
    <scope>NUCLEOTIDE SEQUENCE</scope>
    <source>
        <strain evidence="3">CGMCC 4.7201</strain>
    </source>
</reference>
<dbReference type="Gene3D" id="3.30.559.30">
    <property type="entry name" value="Nonribosomal peptide synthetase, condensation domain"/>
    <property type="match status" value="1"/>
</dbReference>